<evidence type="ECO:0000313" key="3">
    <source>
        <dbReference type="EMBL" id="GLW74121.1"/>
    </source>
</evidence>
<dbReference type="SUPFAM" id="SSF52402">
    <property type="entry name" value="Adenine nucleotide alpha hydrolases-like"/>
    <property type="match status" value="1"/>
</dbReference>
<protein>
    <submittedName>
        <fullName evidence="3">Universal stress protein</fullName>
    </submittedName>
</protein>
<dbReference type="Gene3D" id="3.40.50.620">
    <property type="entry name" value="HUPs"/>
    <property type="match status" value="1"/>
</dbReference>
<dbReference type="Proteomes" id="UP001165041">
    <property type="component" value="Unassembled WGS sequence"/>
</dbReference>
<evidence type="ECO:0000259" key="2">
    <source>
        <dbReference type="Pfam" id="PF00582"/>
    </source>
</evidence>
<dbReference type="InterPro" id="IPR006015">
    <property type="entry name" value="Universal_stress_UspA"/>
</dbReference>
<gene>
    <name evidence="3" type="ORF">Kpho02_64190</name>
</gene>
<accession>A0A9W6QFP1</accession>
<reference evidence="3" key="1">
    <citation type="submission" date="2023-02" db="EMBL/GenBank/DDBJ databases">
        <title>Kitasatospora phosalacinea NBRC 14627.</title>
        <authorList>
            <person name="Ichikawa N."/>
            <person name="Sato H."/>
            <person name="Tonouchi N."/>
        </authorList>
    </citation>
    <scope>NUCLEOTIDE SEQUENCE</scope>
    <source>
        <strain evidence="3">NBRC 14627</strain>
    </source>
</reference>
<dbReference type="EMBL" id="BSSA01000031">
    <property type="protein sequence ID" value="GLW74121.1"/>
    <property type="molecule type" value="Genomic_DNA"/>
</dbReference>
<dbReference type="PANTHER" id="PTHR46553">
    <property type="entry name" value="ADENINE NUCLEOTIDE ALPHA HYDROLASES-LIKE SUPERFAMILY PROTEIN"/>
    <property type="match status" value="1"/>
</dbReference>
<dbReference type="Pfam" id="PF00582">
    <property type="entry name" value="Usp"/>
    <property type="match status" value="1"/>
</dbReference>
<sequence>MREQDAGARRIVVGVDGSPASVDALRWAVGQAQAVGADVEAVTAWLHPSAPGWSGHPDDEEFGAGIARKVLDNAVAEVSGSGHPVRVAARVVKGGAVAALLAAARGADLLVVGSRGHGGFTGALLGSVGQHCVQHAPCPVVVVRHDAP</sequence>
<comment type="caution">
    <text evidence="3">The sequence shown here is derived from an EMBL/GenBank/DDBJ whole genome shotgun (WGS) entry which is preliminary data.</text>
</comment>
<feature type="domain" description="UspA" evidence="2">
    <location>
        <begin position="9"/>
        <end position="144"/>
    </location>
</feature>
<evidence type="ECO:0000256" key="1">
    <source>
        <dbReference type="ARBA" id="ARBA00008791"/>
    </source>
</evidence>
<comment type="similarity">
    <text evidence="1">Belongs to the universal stress protein A family.</text>
</comment>
<proteinExistence type="inferred from homology"/>
<dbReference type="InterPro" id="IPR014729">
    <property type="entry name" value="Rossmann-like_a/b/a_fold"/>
</dbReference>
<dbReference type="PRINTS" id="PR01438">
    <property type="entry name" value="UNVRSLSTRESS"/>
</dbReference>
<organism evidence="3 4">
    <name type="scientific">Kitasatospora phosalacinea</name>
    <dbReference type="NCBI Taxonomy" id="2065"/>
    <lineage>
        <taxon>Bacteria</taxon>
        <taxon>Bacillati</taxon>
        <taxon>Actinomycetota</taxon>
        <taxon>Actinomycetes</taxon>
        <taxon>Kitasatosporales</taxon>
        <taxon>Streptomycetaceae</taxon>
        <taxon>Kitasatospora</taxon>
    </lineage>
</organism>
<name>A0A9W6QFP1_9ACTN</name>
<dbReference type="InterPro" id="IPR006016">
    <property type="entry name" value="UspA"/>
</dbReference>
<evidence type="ECO:0000313" key="4">
    <source>
        <dbReference type="Proteomes" id="UP001165041"/>
    </source>
</evidence>
<dbReference type="AlphaFoldDB" id="A0A9W6QFP1"/>
<dbReference type="PANTHER" id="PTHR46553:SF3">
    <property type="entry name" value="ADENINE NUCLEOTIDE ALPHA HYDROLASES-LIKE SUPERFAMILY PROTEIN"/>
    <property type="match status" value="1"/>
</dbReference>